<dbReference type="PANTHER" id="PTHR31286">
    <property type="entry name" value="GLYCINE-RICH CELL WALL STRUCTURAL PROTEIN 1.8-LIKE"/>
    <property type="match status" value="1"/>
</dbReference>
<name>A0AAW1XPZ7_RUBAR</name>
<dbReference type="Proteomes" id="UP001457282">
    <property type="component" value="Unassembled WGS sequence"/>
</dbReference>
<dbReference type="EMBL" id="JBEDUW010000003">
    <property type="protein sequence ID" value="KAK9938783.1"/>
    <property type="molecule type" value="Genomic_DNA"/>
</dbReference>
<keyword evidence="2" id="KW-1185">Reference proteome</keyword>
<dbReference type="PANTHER" id="PTHR31286:SF178">
    <property type="entry name" value="DUF4283 DOMAIN-CONTAINING PROTEIN"/>
    <property type="match status" value="1"/>
</dbReference>
<sequence>MKRIWKVKGGVVMTQWNDSDRWLFSFKTDFDRCKILEGCPWTFDNALLLLEVMDGRSDPLMILLQVQKFWVRVSGLPLTFQSSEFGERIGSKLGSVHRVIGRQEGDSAGRFLRIRVGFNIHRPLHRWVLFQPNQIVAASKYQLEYENLPYFCLYCGRLSHVCSGCQLHKVGKVVEKQYGRWKTS</sequence>
<evidence type="ECO:0000313" key="1">
    <source>
        <dbReference type="EMBL" id="KAK9938783.1"/>
    </source>
</evidence>
<evidence type="ECO:0008006" key="3">
    <source>
        <dbReference type="Google" id="ProtNLM"/>
    </source>
</evidence>
<dbReference type="AlphaFoldDB" id="A0AAW1XPZ7"/>
<organism evidence="1 2">
    <name type="scientific">Rubus argutus</name>
    <name type="common">Southern blackberry</name>
    <dbReference type="NCBI Taxonomy" id="59490"/>
    <lineage>
        <taxon>Eukaryota</taxon>
        <taxon>Viridiplantae</taxon>
        <taxon>Streptophyta</taxon>
        <taxon>Embryophyta</taxon>
        <taxon>Tracheophyta</taxon>
        <taxon>Spermatophyta</taxon>
        <taxon>Magnoliopsida</taxon>
        <taxon>eudicotyledons</taxon>
        <taxon>Gunneridae</taxon>
        <taxon>Pentapetalae</taxon>
        <taxon>rosids</taxon>
        <taxon>fabids</taxon>
        <taxon>Rosales</taxon>
        <taxon>Rosaceae</taxon>
        <taxon>Rosoideae</taxon>
        <taxon>Rosoideae incertae sedis</taxon>
        <taxon>Rubus</taxon>
    </lineage>
</organism>
<proteinExistence type="predicted"/>
<evidence type="ECO:0000313" key="2">
    <source>
        <dbReference type="Proteomes" id="UP001457282"/>
    </source>
</evidence>
<reference evidence="1 2" key="1">
    <citation type="journal article" date="2023" name="G3 (Bethesda)">
        <title>A chromosome-length genome assembly and annotation of blackberry (Rubus argutus, cv. 'Hillquist').</title>
        <authorList>
            <person name="Bruna T."/>
            <person name="Aryal R."/>
            <person name="Dudchenko O."/>
            <person name="Sargent D.J."/>
            <person name="Mead D."/>
            <person name="Buti M."/>
            <person name="Cavallini A."/>
            <person name="Hytonen T."/>
            <person name="Andres J."/>
            <person name="Pham M."/>
            <person name="Weisz D."/>
            <person name="Mascagni F."/>
            <person name="Usai G."/>
            <person name="Natali L."/>
            <person name="Bassil N."/>
            <person name="Fernandez G.E."/>
            <person name="Lomsadze A."/>
            <person name="Armour M."/>
            <person name="Olukolu B."/>
            <person name="Poorten T."/>
            <person name="Britton C."/>
            <person name="Davik J."/>
            <person name="Ashrafi H."/>
            <person name="Aiden E.L."/>
            <person name="Borodovsky M."/>
            <person name="Worthington M."/>
        </authorList>
    </citation>
    <scope>NUCLEOTIDE SEQUENCE [LARGE SCALE GENOMIC DNA]</scope>
    <source>
        <strain evidence="1">PI 553951</strain>
    </source>
</reference>
<accession>A0AAW1XPZ7</accession>
<gene>
    <name evidence="1" type="ORF">M0R45_015504</name>
</gene>
<dbReference type="InterPro" id="IPR040256">
    <property type="entry name" value="At4g02000-like"/>
</dbReference>
<protein>
    <recommendedName>
        <fullName evidence="3">DUF4283 domain-containing protein</fullName>
    </recommendedName>
</protein>
<comment type="caution">
    <text evidence="1">The sequence shown here is derived from an EMBL/GenBank/DDBJ whole genome shotgun (WGS) entry which is preliminary data.</text>
</comment>